<feature type="transmembrane region" description="Helical" evidence="1">
    <location>
        <begin position="12"/>
        <end position="29"/>
    </location>
</feature>
<keyword evidence="5" id="KW-1185">Reference proteome</keyword>
<keyword evidence="1" id="KW-1133">Transmembrane helix</keyword>
<dbReference type="Proteomes" id="UP000222163">
    <property type="component" value="Unassembled WGS sequence"/>
</dbReference>
<reference evidence="3" key="2">
    <citation type="submission" date="2017-10" db="EMBL/GenBank/DDBJ databases">
        <authorList>
            <person name="Enke T.N."/>
            <person name="Cordero O.X."/>
        </authorList>
    </citation>
    <scope>NUCLEOTIDE SEQUENCE</scope>
    <source>
        <strain evidence="3">4G03</strain>
    </source>
</reference>
<reference evidence="3 4" key="1">
    <citation type="journal article" date="2016" name="Nat. Commun.">
        <title>Microbial interactions lead to rapid micro-scale successions on model marine particles.</title>
        <authorList>
            <person name="Datta M.S."/>
            <person name="Sliwerska E."/>
            <person name="Gore J."/>
            <person name="Polz M.F."/>
            <person name="Cordero O.X."/>
        </authorList>
    </citation>
    <scope>NUCLEOTIDE SEQUENCE [LARGE SCALE GENOMIC DNA]</scope>
    <source>
        <strain evidence="3 4">4G03</strain>
    </source>
</reference>
<feature type="transmembrane region" description="Helical" evidence="1">
    <location>
        <begin position="66"/>
        <end position="87"/>
    </location>
</feature>
<protein>
    <recommendedName>
        <fullName evidence="6">DUF4870 domain-containing protein</fullName>
    </recommendedName>
</protein>
<sequence length="108" mass="12084">MENLTVNEGKTEAIISHFTVIGLIIAFVLNMNKKNAFASFYIRQMLGLNVLQLLNGWVVYKYLGSNAGWIVGVLLFVLWLISLLAVLKGEKKLVPVVGEQFQNLFKGI</sequence>
<gene>
    <name evidence="3" type="ORF">CSC81_00695</name>
    <name evidence="2" type="ORF">Q8W23_07815</name>
</gene>
<accession>A0A497YNB1</accession>
<evidence type="ECO:0000313" key="3">
    <source>
        <dbReference type="EMBL" id="PHN99170.1"/>
    </source>
</evidence>
<dbReference type="EMBL" id="PDUU01000001">
    <property type="protein sequence ID" value="PHN99170.1"/>
    <property type="molecule type" value="Genomic_DNA"/>
</dbReference>
<evidence type="ECO:0000313" key="2">
    <source>
        <dbReference type="EMBL" id="MDP2541375.1"/>
    </source>
</evidence>
<keyword evidence="1" id="KW-0812">Transmembrane</keyword>
<keyword evidence="1" id="KW-0472">Membrane</keyword>
<evidence type="ECO:0000256" key="1">
    <source>
        <dbReference type="SAM" id="Phobius"/>
    </source>
</evidence>
<dbReference type="Proteomes" id="UP001242342">
    <property type="component" value="Unassembled WGS sequence"/>
</dbReference>
<dbReference type="EMBL" id="JAUYVU010000005">
    <property type="protein sequence ID" value="MDP2541375.1"/>
    <property type="molecule type" value="Genomic_DNA"/>
</dbReference>
<evidence type="ECO:0008006" key="6">
    <source>
        <dbReference type="Google" id="ProtNLM"/>
    </source>
</evidence>
<name>A0A2G1BYR0_9FLAO</name>
<accession>A0A2G1BYR0</accession>
<reference evidence="2 5" key="3">
    <citation type="submission" date="2023-07" db="EMBL/GenBank/DDBJ databases">
        <title>Genome content predicts the carbon catabolic preferences of heterotrophic bacteria.</title>
        <authorList>
            <person name="Gralka M."/>
        </authorList>
    </citation>
    <scope>NUCLEOTIDE SEQUENCE [LARGE SCALE GENOMIC DNA]</scope>
    <source>
        <strain evidence="2 5">4G03</strain>
    </source>
</reference>
<comment type="caution">
    <text evidence="3">The sequence shown here is derived from an EMBL/GenBank/DDBJ whole genome shotgun (WGS) entry which is preliminary data.</text>
</comment>
<dbReference type="AlphaFoldDB" id="A0A2G1BYR0"/>
<proteinExistence type="predicted"/>
<dbReference type="RefSeq" id="WP_099213844.1">
    <property type="nucleotide sequence ID" value="NZ_JAUYVU010000005.1"/>
</dbReference>
<organism evidence="3 4">
    <name type="scientific">Tenacibaculum discolor</name>
    <dbReference type="NCBI Taxonomy" id="361581"/>
    <lineage>
        <taxon>Bacteria</taxon>
        <taxon>Pseudomonadati</taxon>
        <taxon>Bacteroidota</taxon>
        <taxon>Flavobacteriia</taxon>
        <taxon>Flavobacteriales</taxon>
        <taxon>Flavobacteriaceae</taxon>
        <taxon>Tenacibaculum</taxon>
    </lineage>
</organism>
<evidence type="ECO:0000313" key="4">
    <source>
        <dbReference type="Proteomes" id="UP000222163"/>
    </source>
</evidence>
<evidence type="ECO:0000313" key="5">
    <source>
        <dbReference type="Proteomes" id="UP001242342"/>
    </source>
</evidence>